<name>A0A423VVF7_9PEZI</name>
<dbReference type="Gene3D" id="3.40.50.300">
    <property type="entry name" value="P-loop containing nucleotide triphosphate hydrolases"/>
    <property type="match status" value="1"/>
</dbReference>
<dbReference type="GO" id="GO:0005524">
    <property type="term" value="F:ATP binding"/>
    <property type="evidence" value="ECO:0007669"/>
    <property type="project" value="InterPro"/>
</dbReference>
<dbReference type="InterPro" id="IPR027417">
    <property type="entry name" value="P-loop_NTPase"/>
</dbReference>
<protein>
    <recommendedName>
        <fullName evidence="1">AAA+ ATPase domain-containing protein</fullName>
    </recommendedName>
</protein>
<sequence>MDSEANKDTHGMVSGPLLTAAAPLLSEGVQESKPMTNTDSIIDFNTKLQKTSEDVSASHQGQVLEGSECAIQTLYEGPPKCQCCKNWVEEYPNELRMAIEEQQQTKQKALVVRMRKNHDEGKLLVLDSIVIQSSSLKSTLGEVFEGYQGITASLKKLVFRSPFHPFYYRWAALEQILQRQKLAEPEAAGYTQLLRDVLYSELRDVMTEIDDLISHRVITYPLLWALFEPGIRILSLNDGRPGRYFIVEDCVYNRMEHYLGINARFVDWDGHRFGYGKTTIPIFEYGGTRAVDQLNVLPASFHLPRQKAEADAIARGRRFVELRGCHYVTYSGAFRCHKIGGKSVVRQVDGRTVVDAASYFDNKSDRRISLAALDPKLIRPQMEIEERGHISPKAHPNRVVADTMLKGQRPGAIRHPNILDNGDLPKGEKAEPDFNLTDEQLLLCNPRVRGYSLTLKQWGEFEVDNIGEIVWNDGAFPNLMLPSGYKDLILSFVEGKATSKGTFDDIIEGKGLGLIMLLAGNPGTGKTLTAEAVADKVRRPLYALSAGELGQEARNVEHRLSSILRLAEAWDAVLLFDECDVFLQERSMKHLGHNEIVAVFLRLLEYYRGILIMTTNRGDSIDRAFRSRVHLTLFYPDLEADAKEHIWRQFIARSAQEDALTDETYARLAQLPMNGRQIKNVVQIATLLAAQQKSNLGFEQIRTVLTATKEAGEIDI</sequence>
<evidence type="ECO:0000259" key="1">
    <source>
        <dbReference type="SMART" id="SM00382"/>
    </source>
</evidence>
<keyword evidence="3" id="KW-1185">Reference proteome</keyword>
<dbReference type="PANTHER" id="PTHR46411">
    <property type="entry name" value="FAMILY ATPASE, PUTATIVE-RELATED"/>
    <property type="match status" value="1"/>
</dbReference>
<dbReference type="CDD" id="cd19481">
    <property type="entry name" value="RecA-like_protease"/>
    <property type="match status" value="1"/>
</dbReference>
<dbReference type="STRING" id="356882.A0A423VVF7"/>
<dbReference type="Proteomes" id="UP000283895">
    <property type="component" value="Unassembled WGS sequence"/>
</dbReference>
<dbReference type="EMBL" id="LKEA01000038">
    <property type="protein sequence ID" value="ROV95022.1"/>
    <property type="molecule type" value="Genomic_DNA"/>
</dbReference>
<evidence type="ECO:0000313" key="3">
    <source>
        <dbReference type="Proteomes" id="UP000283895"/>
    </source>
</evidence>
<organism evidence="2 3">
    <name type="scientific">Cytospora schulzeri</name>
    <dbReference type="NCBI Taxonomy" id="448051"/>
    <lineage>
        <taxon>Eukaryota</taxon>
        <taxon>Fungi</taxon>
        <taxon>Dikarya</taxon>
        <taxon>Ascomycota</taxon>
        <taxon>Pezizomycotina</taxon>
        <taxon>Sordariomycetes</taxon>
        <taxon>Sordariomycetidae</taxon>
        <taxon>Diaporthales</taxon>
        <taxon>Cytosporaceae</taxon>
        <taxon>Cytospora</taxon>
    </lineage>
</organism>
<gene>
    <name evidence="2" type="ORF">VMCG_08305</name>
</gene>
<reference evidence="2 3" key="1">
    <citation type="submission" date="2015-09" db="EMBL/GenBank/DDBJ databases">
        <title>Host preference determinants of Valsa canker pathogens revealed by comparative genomics.</title>
        <authorList>
            <person name="Yin Z."/>
            <person name="Huang L."/>
        </authorList>
    </citation>
    <scope>NUCLEOTIDE SEQUENCE [LARGE SCALE GENOMIC DNA]</scope>
    <source>
        <strain evidence="2 3">03-1</strain>
    </source>
</reference>
<dbReference type="Pfam" id="PF00004">
    <property type="entry name" value="AAA"/>
    <property type="match status" value="1"/>
</dbReference>
<dbReference type="InterPro" id="IPR003593">
    <property type="entry name" value="AAA+_ATPase"/>
</dbReference>
<dbReference type="InterPro" id="IPR003959">
    <property type="entry name" value="ATPase_AAA_core"/>
</dbReference>
<comment type="caution">
    <text evidence="2">The sequence shown here is derived from an EMBL/GenBank/DDBJ whole genome shotgun (WGS) entry which is preliminary data.</text>
</comment>
<feature type="domain" description="AAA+ ATPase" evidence="1">
    <location>
        <begin position="512"/>
        <end position="639"/>
    </location>
</feature>
<dbReference type="GO" id="GO:0016887">
    <property type="term" value="F:ATP hydrolysis activity"/>
    <property type="evidence" value="ECO:0007669"/>
    <property type="project" value="InterPro"/>
</dbReference>
<proteinExistence type="predicted"/>
<dbReference type="InterPro" id="IPR054289">
    <property type="entry name" value="DUF7025"/>
</dbReference>
<dbReference type="PANTHER" id="PTHR46411:SF3">
    <property type="entry name" value="AAA+ ATPASE DOMAIN-CONTAINING PROTEIN"/>
    <property type="match status" value="1"/>
</dbReference>
<dbReference type="AlphaFoldDB" id="A0A423VVF7"/>
<dbReference type="Pfam" id="PF22942">
    <property type="entry name" value="DUF7025"/>
    <property type="match status" value="1"/>
</dbReference>
<evidence type="ECO:0000313" key="2">
    <source>
        <dbReference type="EMBL" id="ROV95022.1"/>
    </source>
</evidence>
<dbReference type="SMART" id="SM00382">
    <property type="entry name" value="AAA"/>
    <property type="match status" value="1"/>
</dbReference>
<accession>A0A423VVF7</accession>
<dbReference type="OrthoDB" id="10042665at2759"/>
<dbReference type="SUPFAM" id="SSF52540">
    <property type="entry name" value="P-loop containing nucleoside triphosphate hydrolases"/>
    <property type="match status" value="1"/>
</dbReference>